<dbReference type="AlphaFoldDB" id="A0A6V8P8W3"/>
<accession>A0A6V8P8W3</accession>
<evidence type="ECO:0000313" key="2">
    <source>
        <dbReference type="Proteomes" id="UP000591948"/>
    </source>
</evidence>
<dbReference type="Proteomes" id="UP000591948">
    <property type="component" value="Unassembled WGS sequence"/>
</dbReference>
<keyword evidence="2" id="KW-1185">Reference proteome</keyword>
<gene>
    <name evidence="1" type="ORF">HKBW3S33_01541</name>
</gene>
<comment type="caution">
    <text evidence="1">The sequence shown here is derived from an EMBL/GenBank/DDBJ whole genome shotgun (WGS) entry which is preliminary data.</text>
</comment>
<feature type="non-terminal residue" evidence="1">
    <location>
        <position position="1"/>
    </location>
</feature>
<dbReference type="EMBL" id="BLRY01000120">
    <property type="protein sequence ID" value="GFP28124.1"/>
    <property type="molecule type" value="Genomic_DNA"/>
</dbReference>
<sequence length="53" mass="6183">ITMPALLKTLLKYETYVNHQTRFLVNLPPNLVSEKRTKELLFDLFAGRSDLSF</sequence>
<proteinExistence type="predicted"/>
<reference evidence="1 2" key="1">
    <citation type="journal article" date="2020" name="Front. Microbiol.">
        <title>Single-cell genomics of novel Actinobacteria with the Wood-Ljungdahl pathway discovered in a serpentinizing system.</title>
        <authorList>
            <person name="Merino N."/>
            <person name="Kawai M."/>
            <person name="Boyd E.S."/>
            <person name="Colman D.R."/>
            <person name="McGlynn S.E."/>
            <person name="Nealson K.H."/>
            <person name="Kurokawa K."/>
            <person name="Hongoh Y."/>
        </authorList>
    </citation>
    <scope>NUCLEOTIDE SEQUENCE [LARGE SCALE GENOMIC DNA]</scope>
    <source>
        <strain evidence="1 2">S33</strain>
    </source>
</reference>
<organism evidence="1 2">
    <name type="scientific">Candidatus Hakubella thermalkaliphila</name>
    <dbReference type="NCBI Taxonomy" id="2754717"/>
    <lineage>
        <taxon>Bacteria</taxon>
        <taxon>Bacillati</taxon>
        <taxon>Actinomycetota</taxon>
        <taxon>Actinomycetota incertae sedis</taxon>
        <taxon>Candidatus Hakubellales</taxon>
        <taxon>Candidatus Hakubellaceae</taxon>
        <taxon>Candidatus Hakubella</taxon>
    </lineage>
</organism>
<protein>
    <submittedName>
        <fullName evidence="1">Uncharacterized protein</fullName>
    </submittedName>
</protein>
<evidence type="ECO:0000313" key="1">
    <source>
        <dbReference type="EMBL" id="GFP28124.1"/>
    </source>
</evidence>
<name>A0A6V8P8W3_9ACTN</name>